<comment type="caution">
    <text evidence="2">The sequence shown here is derived from an EMBL/GenBank/DDBJ whole genome shotgun (WGS) entry which is preliminary data.</text>
</comment>
<dbReference type="AlphaFoldDB" id="K1SWX6"/>
<proteinExistence type="predicted"/>
<feature type="non-terminal residue" evidence="2">
    <location>
        <position position="1"/>
    </location>
</feature>
<gene>
    <name evidence="2" type="ORF">OBE_13449</name>
</gene>
<dbReference type="SUPFAM" id="SSF53067">
    <property type="entry name" value="Actin-like ATPase domain"/>
    <property type="match status" value="1"/>
</dbReference>
<dbReference type="Gene3D" id="3.30.420.40">
    <property type="match status" value="1"/>
</dbReference>
<evidence type="ECO:0000259" key="1">
    <source>
        <dbReference type="Pfam" id="PF02782"/>
    </source>
</evidence>
<dbReference type="GO" id="GO:0005975">
    <property type="term" value="P:carbohydrate metabolic process"/>
    <property type="evidence" value="ECO:0007669"/>
    <property type="project" value="InterPro"/>
</dbReference>
<keyword evidence="2" id="KW-0808">Transferase</keyword>
<dbReference type="InterPro" id="IPR043129">
    <property type="entry name" value="ATPase_NBD"/>
</dbReference>
<accession>K1SWX6</accession>
<dbReference type="GO" id="GO:0016301">
    <property type="term" value="F:kinase activity"/>
    <property type="evidence" value="ECO:0007669"/>
    <property type="project" value="UniProtKB-KW"/>
</dbReference>
<name>K1SWX6_9ZZZZ</name>
<dbReference type="InterPro" id="IPR018485">
    <property type="entry name" value="FGGY_C"/>
</dbReference>
<keyword evidence="2" id="KW-0418">Kinase</keyword>
<dbReference type="Pfam" id="PF02782">
    <property type="entry name" value="FGGY_C"/>
    <property type="match status" value="1"/>
</dbReference>
<sequence>LAMKYRTAVNELEDCTNKKFSKLYMVGGGTKDKFLSELTADSLGIEVSSGPVEATSYGNIAIQLIADGEIRDIETAEKL</sequence>
<feature type="domain" description="Carbohydrate kinase FGGY C-terminal" evidence="1">
    <location>
        <begin position="1"/>
        <end position="66"/>
    </location>
</feature>
<reference evidence="2" key="1">
    <citation type="journal article" date="2013" name="Environ. Microbiol.">
        <title>Microbiota from the distal guts of lean and obese adolescents exhibit partial functional redundancy besides clear differences in community structure.</title>
        <authorList>
            <person name="Ferrer M."/>
            <person name="Ruiz A."/>
            <person name="Lanza F."/>
            <person name="Haange S.B."/>
            <person name="Oberbach A."/>
            <person name="Till H."/>
            <person name="Bargiela R."/>
            <person name="Campoy C."/>
            <person name="Segura M.T."/>
            <person name="Richter M."/>
            <person name="von Bergen M."/>
            <person name="Seifert J."/>
            <person name="Suarez A."/>
        </authorList>
    </citation>
    <scope>NUCLEOTIDE SEQUENCE</scope>
</reference>
<evidence type="ECO:0000313" key="2">
    <source>
        <dbReference type="EMBL" id="EKC51741.1"/>
    </source>
</evidence>
<protein>
    <submittedName>
        <fullName evidence="2">Rhamnulokinase</fullName>
    </submittedName>
</protein>
<organism evidence="2">
    <name type="scientific">human gut metagenome</name>
    <dbReference type="NCBI Taxonomy" id="408170"/>
    <lineage>
        <taxon>unclassified sequences</taxon>
        <taxon>metagenomes</taxon>
        <taxon>organismal metagenomes</taxon>
    </lineage>
</organism>
<dbReference type="EMBL" id="AJWZ01009284">
    <property type="protein sequence ID" value="EKC51741.1"/>
    <property type="molecule type" value="Genomic_DNA"/>
</dbReference>